<dbReference type="AlphaFoldDB" id="A0A915HSH4"/>
<protein>
    <submittedName>
        <fullName evidence="3">DNA polymerase delta subunit 3</fullName>
    </submittedName>
</protein>
<name>A0A915HSH4_ROMCU</name>
<reference evidence="3" key="1">
    <citation type="submission" date="2022-11" db="UniProtKB">
        <authorList>
            <consortium name="WormBaseParasite"/>
        </authorList>
    </citation>
    <scope>IDENTIFICATION</scope>
</reference>
<feature type="region of interest" description="Disordered" evidence="1">
    <location>
        <begin position="53"/>
        <end position="240"/>
    </location>
</feature>
<feature type="compositionally biased region" description="Basic and acidic residues" evidence="1">
    <location>
        <begin position="134"/>
        <end position="143"/>
    </location>
</feature>
<dbReference type="Proteomes" id="UP000887565">
    <property type="component" value="Unplaced"/>
</dbReference>
<evidence type="ECO:0000256" key="1">
    <source>
        <dbReference type="SAM" id="MobiDB-lite"/>
    </source>
</evidence>
<dbReference type="WBParaSite" id="nRc.2.0.1.t04704-RA">
    <property type="protein sequence ID" value="nRc.2.0.1.t04704-RA"/>
    <property type="gene ID" value="nRc.2.0.1.g04704"/>
</dbReference>
<evidence type="ECO:0000313" key="3">
    <source>
        <dbReference type="WBParaSite" id="nRc.2.0.1.t04704-RA"/>
    </source>
</evidence>
<accession>A0A915HSH4</accession>
<feature type="region of interest" description="Disordered" evidence="1">
    <location>
        <begin position="256"/>
        <end position="319"/>
    </location>
</feature>
<feature type="compositionally biased region" description="Polar residues" evidence="1">
    <location>
        <begin position="106"/>
        <end position="116"/>
    </location>
</feature>
<proteinExistence type="predicted"/>
<keyword evidence="2" id="KW-1185">Reference proteome</keyword>
<feature type="compositionally biased region" description="Polar residues" evidence="1">
    <location>
        <begin position="308"/>
        <end position="319"/>
    </location>
</feature>
<feature type="compositionally biased region" description="Basic and acidic residues" evidence="1">
    <location>
        <begin position="195"/>
        <end position="220"/>
    </location>
</feature>
<feature type="compositionally biased region" description="Low complexity" evidence="1">
    <location>
        <begin position="146"/>
        <end position="166"/>
    </location>
</feature>
<feature type="compositionally biased region" description="Low complexity" evidence="1">
    <location>
        <begin position="57"/>
        <end position="69"/>
    </location>
</feature>
<evidence type="ECO:0000313" key="2">
    <source>
        <dbReference type="Proteomes" id="UP000887565"/>
    </source>
</evidence>
<sequence>MRYVDAHRIPLIIAMDNTFENWINEKLVNDGFVSFNRQISFVRYPKKRCAAAVDVPQSSSSTQQDSILSPIKKSTVNKSESFENSKKPVSKKQKQEMTSFFKKSLAKSQTDSSEGVRTSEKAAHSGENSSMTVLKDELKDTKKSSKTLTLDPTLFSADSSPESSPVKKPPSKIEETSDELNVERSKKRKPNTANTRKETKNVESSFKNDKKVEIENKINGDKQSTVEADKNQGPIRRTKMVHNTYLDEDGYLVTMKESRTEIVPNSNTKTENKPKSNSEMKNGSLESTGNGKPSDGLSSKKDEKTVGKAQSTLTSFFKK</sequence>
<organism evidence="2 3">
    <name type="scientific">Romanomermis culicivorax</name>
    <name type="common">Nematode worm</name>
    <dbReference type="NCBI Taxonomy" id="13658"/>
    <lineage>
        <taxon>Eukaryota</taxon>
        <taxon>Metazoa</taxon>
        <taxon>Ecdysozoa</taxon>
        <taxon>Nematoda</taxon>
        <taxon>Enoplea</taxon>
        <taxon>Dorylaimia</taxon>
        <taxon>Mermithida</taxon>
        <taxon>Mermithoidea</taxon>
        <taxon>Mermithidae</taxon>
        <taxon>Romanomermis</taxon>
    </lineage>
</organism>
<feature type="compositionally biased region" description="Polar residues" evidence="1">
    <location>
        <begin position="279"/>
        <end position="291"/>
    </location>
</feature>